<gene>
    <name evidence="1" type="ORF">DFR27_0533</name>
</gene>
<dbReference type="AlphaFoldDB" id="A0A3M0AUE6"/>
<evidence type="ECO:0000313" key="1">
    <source>
        <dbReference type="EMBL" id="RMA82582.1"/>
    </source>
</evidence>
<dbReference type="RefSeq" id="WP_121875905.1">
    <property type="nucleotide sequence ID" value="NZ_REFJ01000001.1"/>
</dbReference>
<dbReference type="OrthoDB" id="338237at2"/>
<keyword evidence="2" id="KW-1185">Reference proteome</keyword>
<organism evidence="1 2">
    <name type="scientific">Umboniibacter marinipuniceus</name>
    <dbReference type="NCBI Taxonomy" id="569599"/>
    <lineage>
        <taxon>Bacteria</taxon>
        <taxon>Pseudomonadati</taxon>
        <taxon>Pseudomonadota</taxon>
        <taxon>Gammaproteobacteria</taxon>
        <taxon>Cellvibrionales</taxon>
        <taxon>Cellvibrionaceae</taxon>
        <taxon>Umboniibacter</taxon>
    </lineage>
</organism>
<dbReference type="PANTHER" id="PTHR36922">
    <property type="entry name" value="BLL2446 PROTEIN"/>
    <property type="match status" value="1"/>
</dbReference>
<dbReference type="InterPro" id="IPR018531">
    <property type="entry name" value="DUF1993"/>
</dbReference>
<evidence type="ECO:0000313" key="2">
    <source>
        <dbReference type="Proteomes" id="UP000267187"/>
    </source>
</evidence>
<dbReference type="Gene3D" id="1.20.120.450">
    <property type="entry name" value="dinb family like domain"/>
    <property type="match status" value="1"/>
</dbReference>
<comment type="caution">
    <text evidence="1">The sequence shown here is derived from an EMBL/GenBank/DDBJ whole genome shotgun (WGS) entry which is preliminary data.</text>
</comment>
<reference evidence="1 2" key="1">
    <citation type="submission" date="2018-10" db="EMBL/GenBank/DDBJ databases">
        <title>Genomic Encyclopedia of Type Strains, Phase IV (KMG-IV): sequencing the most valuable type-strain genomes for metagenomic binning, comparative biology and taxonomic classification.</title>
        <authorList>
            <person name="Goeker M."/>
        </authorList>
    </citation>
    <scope>NUCLEOTIDE SEQUENCE [LARGE SCALE GENOMIC DNA]</scope>
    <source>
        <strain evidence="1 2">DSM 25080</strain>
    </source>
</reference>
<protein>
    <recommendedName>
        <fullName evidence="3">DUF1993 domain-containing protein</fullName>
    </recommendedName>
</protein>
<dbReference type="SUPFAM" id="SSF109854">
    <property type="entry name" value="DinB/YfiT-like putative metalloenzymes"/>
    <property type="match status" value="1"/>
</dbReference>
<sequence>MTALYELSVASYLRVLDGTIATMKKAQAFYEQQGLSGDEALQLRVAEDMWELRRQLHSVRHHSLNAARGLLRGEFNPPKDVEETDLNGAIGHLVADREELAAITAAEINALSGKPMYFRMTGVELPFTMENFVMSFTLPNLYFHAATVYNLLRADGVPLGKRDFLGQMRVGLI</sequence>
<dbReference type="PANTHER" id="PTHR36922:SF1">
    <property type="entry name" value="DUF1993 DOMAIN-CONTAINING PROTEIN"/>
    <property type="match status" value="1"/>
</dbReference>
<accession>A0A3M0AUE6</accession>
<dbReference type="Proteomes" id="UP000267187">
    <property type="component" value="Unassembled WGS sequence"/>
</dbReference>
<dbReference type="InterPro" id="IPR034660">
    <property type="entry name" value="DinB/YfiT-like"/>
</dbReference>
<name>A0A3M0AUE6_9GAMM</name>
<dbReference type="EMBL" id="REFJ01000001">
    <property type="protein sequence ID" value="RMA82582.1"/>
    <property type="molecule type" value="Genomic_DNA"/>
</dbReference>
<evidence type="ECO:0008006" key="3">
    <source>
        <dbReference type="Google" id="ProtNLM"/>
    </source>
</evidence>
<dbReference type="Pfam" id="PF09351">
    <property type="entry name" value="DUF1993"/>
    <property type="match status" value="1"/>
</dbReference>
<proteinExistence type="predicted"/>